<reference evidence="2 3" key="1">
    <citation type="journal article" date="2020" name="ISME J.">
        <title>Uncovering the hidden diversity of litter-decomposition mechanisms in mushroom-forming fungi.</title>
        <authorList>
            <person name="Floudas D."/>
            <person name="Bentzer J."/>
            <person name="Ahren D."/>
            <person name="Johansson T."/>
            <person name="Persson P."/>
            <person name="Tunlid A."/>
        </authorList>
    </citation>
    <scope>NUCLEOTIDE SEQUENCE [LARGE SCALE GENOMIC DNA]</scope>
    <source>
        <strain evidence="2 3">CBS 101986</strain>
    </source>
</reference>
<dbReference type="GO" id="GO:0003735">
    <property type="term" value="F:structural constituent of ribosome"/>
    <property type="evidence" value="ECO:0007669"/>
    <property type="project" value="InterPro"/>
</dbReference>
<proteinExistence type="predicted"/>
<evidence type="ECO:0000313" key="2">
    <source>
        <dbReference type="EMBL" id="KAF5312886.1"/>
    </source>
</evidence>
<dbReference type="GO" id="GO:0032543">
    <property type="term" value="P:mitochondrial translation"/>
    <property type="evidence" value="ECO:0007669"/>
    <property type="project" value="InterPro"/>
</dbReference>
<dbReference type="Pfam" id="PF10213">
    <property type="entry name" value="MRP-S28"/>
    <property type="match status" value="1"/>
</dbReference>
<dbReference type="AlphaFoldDB" id="A0A8H5AY86"/>
<organism evidence="2 3">
    <name type="scientific">Psilocybe cf. subviscida</name>
    <dbReference type="NCBI Taxonomy" id="2480587"/>
    <lineage>
        <taxon>Eukaryota</taxon>
        <taxon>Fungi</taxon>
        <taxon>Dikarya</taxon>
        <taxon>Basidiomycota</taxon>
        <taxon>Agaricomycotina</taxon>
        <taxon>Agaricomycetes</taxon>
        <taxon>Agaricomycetidae</taxon>
        <taxon>Agaricales</taxon>
        <taxon>Agaricineae</taxon>
        <taxon>Strophariaceae</taxon>
        <taxon>Psilocybe</taxon>
    </lineage>
</organism>
<dbReference type="EMBL" id="JAACJJ010000056">
    <property type="protein sequence ID" value="KAF5312886.1"/>
    <property type="molecule type" value="Genomic_DNA"/>
</dbReference>
<dbReference type="InterPro" id="IPR039848">
    <property type="entry name" value="Ribosomal_mS35_mt"/>
</dbReference>
<dbReference type="Proteomes" id="UP000567179">
    <property type="component" value="Unassembled WGS sequence"/>
</dbReference>
<protein>
    <recommendedName>
        <fullName evidence="1">Small ribosomal subunit protein mS35 mitochondrial conserved domain-containing protein</fullName>
    </recommendedName>
</protein>
<dbReference type="PANTHER" id="PTHR13490:SF0">
    <property type="entry name" value="SMALL RIBOSOMAL SUBUNIT PROTEIN MS35"/>
    <property type="match status" value="1"/>
</dbReference>
<evidence type="ECO:0000313" key="3">
    <source>
        <dbReference type="Proteomes" id="UP000567179"/>
    </source>
</evidence>
<evidence type="ECO:0000259" key="1">
    <source>
        <dbReference type="Pfam" id="PF10213"/>
    </source>
</evidence>
<dbReference type="GO" id="GO:0005763">
    <property type="term" value="C:mitochondrial small ribosomal subunit"/>
    <property type="evidence" value="ECO:0007669"/>
    <property type="project" value="TreeGrafter"/>
</dbReference>
<dbReference type="PANTHER" id="PTHR13490">
    <property type="entry name" value="MITOCHONDRIAL 28S RIBOSOMAL PROTEIN S28"/>
    <property type="match status" value="1"/>
</dbReference>
<name>A0A8H5AY86_9AGAR</name>
<accession>A0A8H5AY86</accession>
<feature type="domain" description="Small ribosomal subunit protein mS35 mitochondrial conserved" evidence="1">
    <location>
        <begin position="111"/>
        <end position="263"/>
    </location>
</feature>
<comment type="caution">
    <text evidence="2">The sequence shown here is derived from an EMBL/GenBank/DDBJ whole genome shotgun (WGS) entry which is preliminary data.</text>
</comment>
<gene>
    <name evidence="2" type="ORF">D9619_003427</name>
</gene>
<dbReference type="InterPro" id="IPR019349">
    <property type="entry name" value="Ribosomal_mS35_mit"/>
</dbReference>
<dbReference type="OrthoDB" id="283424at2759"/>
<sequence>MPPSSLARCLRVASTIQPSALLRAAPSATTRPFSTTPSVHRRVRIAEDMSRRTRPVLEDDMDELWEQLEESPEVDDAPSSGHLILQQQRLLLDYLRLIEHEMPKLVAFRKEFVPPTPETPLIVRSVHYQGENHPVTRKRVMTVAVDHLPLKGEAAVHKFKLLAGPRWTPEPPKDAGVSRMEEWGNGYIKISMEDFPEAEKNLKWASDTLDKLVAEANNTPEEYSAVPVDLRHVIRKAQKKKKGDHLGSRVFLRPSIRDFPEEWLPKKPSPPAATV</sequence>
<keyword evidence="3" id="KW-1185">Reference proteome</keyword>